<name>T1JAP4_STRMM</name>
<dbReference type="AlphaFoldDB" id="T1JAP4"/>
<accession>T1JAP4</accession>
<reference evidence="1" key="2">
    <citation type="submission" date="2015-02" db="UniProtKB">
        <authorList>
            <consortium name="EnsemblMetazoa"/>
        </authorList>
    </citation>
    <scope>IDENTIFICATION</scope>
</reference>
<evidence type="ECO:0000313" key="2">
    <source>
        <dbReference type="Proteomes" id="UP000014500"/>
    </source>
</evidence>
<organism evidence="1 2">
    <name type="scientific">Strigamia maritima</name>
    <name type="common">European centipede</name>
    <name type="synonym">Geophilus maritimus</name>
    <dbReference type="NCBI Taxonomy" id="126957"/>
    <lineage>
        <taxon>Eukaryota</taxon>
        <taxon>Metazoa</taxon>
        <taxon>Ecdysozoa</taxon>
        <taxon>Arthropoda</taxon>
        <taxon>Myriapoda</taxon>
        <taxon>Chilopoda</taxon>
        <taxon>Pleurostigmophora</taxon>
        <taxon>Geophilomorpha</taxon>
        <taxon>Linotaeniidae</taxon>
        <taxon>Strigamia</taxon>
    </lineage>
</organism>
<dbReference type="EnsemblMetazoa" id="SMAR010813-RA">
    <property type="protein sequence ID" value="SMAR010813-PA"/>
    <property type="gene ID" value="SMAR010813"/>
</dbReference>
<dbReference type="Proteomes" id="UP000014500">
    <property type="component" value="Unassembled WGS sequence"/>
</dbReference>
<protein>
    <submittedName>
        <fullName evidence="1">Uncharacterized protein</fullName>
    </submittedName>
</protein>
<reference evidence="2" key="1">
    <citation type="submission" date="2011-05" db="EMBL/GenBank/DDBJ databases">
        <authorList>
            <person name="Richards S.R."/>
            <person name="Qu J."/>
            <person name="Jiang H."/>
            <person name="Jhangiani S.N."/>
            <person name="Agravi P."/>
            <person name="Goodspeed R."/>
            <person name="Gross S."/>
            <person name="Mandapat C."/>
            <person name="Jackson L."/>
            <person name="Mathew T."/>
            <person name="Pu L."/>
            <person name="Thornton R."/>
            <person name="Saada N."/>
            <person name="Wilczek-Boney K.B."/>
            <person name="Lee S."/>
            <person name="Kovar C."/>
            <person name="Wu Y."/>
            <person name="Scherer S.E."/>
            <person name="Worley K.C."/>
            <person name="Muzny D.M."/>
            <person name="Gibbs R."/>
        </authorList>
    </citation>
    <scope>NUCLEOTIDE SEQUENCE</scope>
    <source>
        <strain evidence="2">Brora</strain>
    </source>
</reference>
<dbReference type="HOGENOM" id="CLU_2052543_0_0_1"/>
<proteinExistence type="predicted"/>
<evidence type="ECO:0000313" key="1">
    <source>
        <dbReference type="EnsemblMetazoa" id="SMAR010813-PA"/>
    </source>
</evidence>
<dbReference type="EMBL" id="JH432002">
    <property type="status" value="NOT_ANNOTATED_CDS"/>
    <property type="molecule type" value="Genomic_DNA"/>
</dbReference>
<keyword evidence="2" id="KW-1185">Reference proteome</keyword>
<sequence>MMEQGKKKDAAACVHLFISPLGGIRGLWAVGFWSLSFVWVLNCWEIESHNFQVESHHFQVESHHFQLESHHFQLESHNFQTIVSLWKKKQYDTYFTLAIYMHNYNTSAYESMLFSRLKDA</sequence>